<feature type="domain" description="ACT" evidence="8">
    <location>
        <begin position="728"/>
        <end position="809"/>
    </location>
</feature>
<dbReference type="CDD" id="cd04899">
    <property type="entry name" value="ACT_ACR-UUR-like_2"/>
    <property type="match status" value="1"/>
</dbReference>
<dbReference type="PIRSF" id="PIRSF006288">
    <property type="entry name" value="PII_uridyltransf"/>
    <property type="match status" value="1"/>
</dbReference>
<dbReference type="InterPro" id="IPR010043">
    <property type="entry name" value="UTase/UR"/>
</dbReference>
<gene>
    <name evidence="7" type="primary">glnD</name>
    <name evidence="10" type="ORF">DK847_09080</name>
</gene>
<comment type="cofactor">
    <cofactor evidence="7">
        <name>Mg(2+)</name>
        <dbReference type="ChEBI" id="CHEBI:18420"/>
    </cofactor>
</comment>
<dbReference type="EMBL" id="QKVK01000003">
    <property type="protein sequence ID" value="PZF77459.1"/>
    <property type="molecule type" value="Genomic_DNA"/>
</dbReference>
<dbReference type="PROSITE" id="PS51831">
    <property type="entry name" value="HD"/>
    <property type="match status" value="1"/>
</dbReference>
<dbReference type="InterPro" id="IPR013546">
    <property type="entry name" value="PII_UdlTrfase/GS_AdlTrfase"/>
</dbReference>
<dbReference type="Pfam" id="PF08335">
    <property type="entry name" value="GlnD_UR_UTase"/>
    <property type="match status" value="1"/>
</dbReference>
<evidence type="ECO:0000256" key="3">
    <source>
        <dbReference type="ARBA" id="ARBA00022737"/>
    </source>
</evidence>
<dbReference type="NCBIfam" id="NF003467">
    <property type="entry name" value="PRK05092.1"/>
    <property type="match status" value="1"/>
</dbReference>
<keyword evidence="2 7" id="KW-0548">Nucleotidyltransferase</keyword>
<accession>A0A2W2BMJ8</accession>
<evidence type="ECO:0000313" key="11">
    <source>
        <dbReference type="Proteomes" id="UP000248795"/>
    </source>
</evidence>
<dbReference type="CDD" id="cd05401">
    <property type="entry name" value="NT_GlnE_GlnD_like"/>
    <property type="match status" value="1"/>
</dbReference>
<evidence type="ECO:0000256" key="4">
    <source>
        <dbReference type="ARBA" id="ARBA00022801"/>
    </source>
</evidence>
<evidence type="ECO:0000313" key="10">
    <source>
        <dbReference type="EMBL" id="PZF77459.1"/>
    </source>
</evidence>
<dbReference type="InterPro" id="IPR002912">
    <property type="entry name" value="ACT_dom"/>
</dbReference>
<dbReference type="GO" id="GO:0008081">
    <property type="term" value="F:phosphoric diester hydrolase activity"/>
    <property type="evidence" value="ECO:0007669"/>
    <property type="project" value="UniProtKB-UniRule"/>
</dbReference>
<keyword evidence="1 7" id="KW-0808">Transferase</keyword>
<comment type="similarity">
    <text evidence="7">Belongs to the GlnD family.</text>
</comment>
<comment type="domain">
    <text evidence="7">Has four distinct domains: an N-terminal nucleotidyltransferase (NT) domain responsible for UTase activity, a central HD domain that encodes UR activity, and two C-terminal ACT domains that seem to have a role in glutamine sensing.</text>
</comment>
<protein>
    <recommendedName>
        <fullName evidence="7">Bifunctional uridylyltransferase/uridylyl-removing enzyme</fullName>
        <shortName evidence="7">UTase/UR</shortName>
    </recommendedName>
    <alternativeName>
        <fullName evidence="7">Bifunctional [protein-PII] modification enzyme</fullName>
    </alternativeName>
    <alternativeName>
        <fullName evidence="7">Bifunctional nitrogen sensor protein</fullName>
    </alternativeName>
    <domain>
        <recommendedName>
            <fullName evidence="7">[Protein-PII] uridylyltransferase</fullName>
            <shortName evidence="7">PII uridylyltransferase</shortName>
            <shortName evidence="7">UTase</shortName>
            <ecNumber evidence="7">2.7.7.59</ecNumber>
        </recommendedName>
    </domain>
    <domain>
        <recommendedName>
            <fullName evidence="7">[Protein-PII]-UMP uridylyl-removing enzyme</fullName>
            <shortName evidence="7">UR</shortName>
            <ecNumber evidence="7">3.1.4.-</ecNumber>
        </recommendedName>
    </domain>
</protein>
<dbReference type="CDD" id="cd00077">
    <property type="entry name" value="HDc"/>
    <property type="match status" value="1"/>
</dbReference>
<dbReference type="GO" id="GO:0006808">
    <property type="term" value="P:regulation of nitrogen utilization"/>
    <property type="evidence" value="ECO:0007669"/>
    <property type="project" value="UniProtKB-UniRule"/>
</dbReference>
<comment type="catalytic activity">
    <reaction evidence="7">
        <text>[protein-PII]-uridylyl-L-tyrosine + H2O = [protein-PII]-L-tyrosine + UMP + H(+)</text>
        <dbReference type="Rhea" id="RHEA:48600"/>
        <dbReference type="Rhea" id="RHEA-COMP:12147"/>
        <dbReference type="Rhea" id="RHEA-COMP:12148"/>
        <dbReference type="ChEBI" id="CHEBI:15377"/>
        <dbReference type="ChEBI" id="CHEBI:15378"/>
        <dbReference type="ChEBI" id="CHEBI:46858"/>
        <dbReference type="ChEBI" id="CHEBI:57865"/>
        <dbReference type="ChEBI" id="CHEBI:90602"/>
    </reaction>
</comment>
<dbReference type="GO" id="GO:0008773">
    <property type="term" value="F:[protein-PII] uridylyltransferase activity"/>
    <property type="evidence" value="ECO:0007669"/>
    <property type="project" value="UniProtKB-UniRule"/>
</dbReference>
<dbReference type="InterPro" id="IPR006674">
    <property type="entry name" value="HD_domain"/>
</dbReference>
<organism evidence="10 11">
    <name type="scientific">Aestuariivirga litoralis</name>
    <dbReference type="NCBI Taxonomy" id="2650924"/>
    <lineage>
        <taxon>Bacteria</taxon>
        <taxon>Pseudomonadati</taxon>
        <taxon>Pseudomonadota</taxon>
        <taxon>Alphaproteobacteria</taxon>
        <taxon>Hyphomicrobiales</taxon>
        <taxon>Aestuariivirgaceae</taxon>
        <taxon>Aestuariivirga</taxon>
    </lineage>
</organism>
<dbReference type="SUPFAM" id="SSF55021">
    <property type="entry name" value="ACT-like"/>
    <property type="match status" value="2"/>
</dbReference>
<comment type="function">
    <text evidence="7">Modifies, by uridylylation and deuridylylation, the PII regulatory proteins (GlnB and homologs), in response to the nitrogen status of the cell that GlnD senses through the glutamine level. Under low glutamine levels, catalyzes the conversion of the PII proteins and UTP to PII-UMP and PPi, while under higher glutamine levels, GlnD hydrolyzes PII-UMP to PII and UMP (deuridylylation). Thus, controls uridylylation state and activity of the PII proteins, and plays an important role in the regulation of nitrogen metabolism.</text>
</comment>
<comment type="activity regulation">
    <text evidence="7">Uridylyltransferase (UTase) activity is inhibited by glutamine, while glutamine activates uridylyl-removing (UR) activity.</text>
</comment>
<evidence type="ECO:0000256" key="1">
    <source>
        <dbReference type="ARBA" id="ARBA00022679"/>
    </source>
</evidence>
<evidence type="ECO:0000256" key="6">
    <source>
        <dbReference type="ARBA" id="ARBA00023268"/>
    </source>
</evidence>
<keyword evidence="3" id="KW-0677">Repeat</keyword>
<dbReference type="Pfam" id="PF24931">
    <property type="entry name" value="ACT_ACR9_3rd"/>
    <property type="match status" value="1"/>
</dbReference>
<dbReference type="InterPro" id="IPR002934">
    <property type="entry name" value="Polymerase_NTP_transf_dom"/>
</dbReference>
<evidence type="ECO:0000256" key="2">
    <source>
        <dbReference type="ARBA" id="ARBA00022695"/>
    </source>
</evidence>
<dbReference type="Pfam" id="PF01842">
    <property type="entry name" value="ACT"/>
    <property type="match status" value="1"/>
</dbReference>
<dbReference type="SUPFAM" id="SSF81301">
    <property type="entry name" value="Nucleotidyltransferase"/>
    <property type="match status" value="1"/>
</dbReference>
<dbReference type="PANTHER" id="PTHR47320:SF1">
    <property type="entry name" value="BIFUNCTIONAL URIDYLYLTRANSFERASE_URIDYLYL-REMOVING ENZYME"/>
    <property type="match status" value="1"/>
</dbReference>
<dbReference type="PROSITE" id="PS51671">
    <property type="entry name" value="ACT"/>
    <property type="match status" value="2"/>
</dbReference>
<dbReference type="PANTHER" id="PTHR47320">
    <property type="entry name" value="BIFUNCTIONAL URIDYLYLTRANSFERASE/URIDYLYL-REMOVING ENZYME"/>
    <property type="match status" value="1"/>
</dbReference>
<dbReference type="RefSeq" id="WP_111197921.1">
    <property type="nucleotide sequence ID" value="NZ_QKVK01000003.1"/>
</dbReference>
<evidence type="ECO:0000256" key="7">
    <source>
        <dbReference type="HAMAP-Rule" id="MF_00277"/>
    </source>
</evidence>
<dbReference type="EC" id="3.1.4.-" evidence="7"/>
<keyword evidence="11" id="KW-1185">Reference proteome</keyword>
<reference evidence="11" key="1">
    <citation type="submission" date="2018-06" db="EMBL/GenBank/DDBJ databases">
        <title>Aestuariibacter litoralis strain KCTC 52945T.</title>
        <authorList>
            <person name="Li X."/>
            <person name="Salam N."/>
            <person name="Li J.-L."/>
            <person name="Chen Y.-M."/>
            <person name="Yang Z.-W."/>
            <person name="Zhang L.-Y."/>
            <person name="Han M.-X."/>
            <person name="Xiao M."/>
            <person name="Li W.-J."/>
        </authorList>
    </citation>
    <scope>NUCLEOTIDE SEQUENCE [LARGE SCALE GENOMIC DNA]</scope>
    <source>
        <strain evidence="11">KCTC 52945</strain>
    </source>
</reference>
<evidence type="ECO:0000259" key="8">
    <source>
        <dbReference type="PROSITE" id="PS51671"/>
    </source>
</evidence>
<evidence type="ECO:0000259" key="9">
    <source>
        <dbReference type="PROSITE" id="PS51831"/>
    </source>
</evidence>
<dbReference type="Pfam" id="PF01909">
    <property type="entry name" value="NTP_transf_2"/>
    <property type="match status" value="1"/>
</dbReference>
<dbReference type="SUPFAM" id="SSF81593">
    <property type="entry name" value="Nucleotidyltransferase substrate binding subunit/domain"/>
    <property type="match status" value="1"/>
</dbReference>
<keyword evidence="4 7" id="KW-0378">Hydrolase</keyword>
<keyword evidence="5 7" id="KW-0460">Magnesium</keyword>
<dbReference type="Proteomes" id="UP000248795">
    <property type="component" value="Unassembled WGS sequence"/>
</dbReference>
<dbReference type="SUPFAM" id="SSF81891">
    <property type="entry name" value="Poly A polymerase C-terminal region-like"/>
    <property type="match status" value="1"/>
</dbReference>
<comment type="caution">
    <text evidence="7">Lacks conserved residue(s) required for the propagation of feature annotation.</text>
</comment>
<dbReference type="InterPro" id="IPR003607">
    <property type="entry name" value="HD/PDEase_dom"/>
</dbReference>
<evidence type="ECO:0000256" key="5">
    <source>
        <dbReference type="ARBA" id="ARBA00022842"/>
    </source>
</evidence>
<proteinExistence type="inferred from homology"/>
<dbReference type="Gene3D" id="3.30.70.260">
    <property type="match status" value="1"/>
</dbReference>
<keyword evidence="6 7" id="KW-0511">Multifunctional enzyme</keyword>
<dbReference type="Pfam" id="PF01966">
    <property type="entry name" value="HD"/>
    <property type="match status" value="1"/>
</dbReference>
<dbReference type="HAMAP" id="MF_00277">
    <property type="entry name" value="PII_uridylyl_transf"/>
    <property type="match status" value="1"/>
</dbReference>
<feature type="region of interest" description="Uridylyltransferase" evidence="7">
    <location>
        <begin position="1"/>
        <end position="372"/>
    </location>
</feature>
<dbReference type="InterPro" id="IPR045865">
    <property type="entry name" value="ACT-like_dom_sf"/>
</dbReference>
<dbReference type="SMART" id="SM00471">
    <property type="entry name" value="HDc"/>
    <property type="match status" value="1"/>
</dbReference>
<dbReference type="AlphaFoldDB" id="A0A2W2BMJ8"/>
<dbReference type="Gene3D" id="1.10.3090.10">
    <property type="entry name" value="cca-adding enzyme, domain 2"/>
    <property type="match status" value="1"/>
</dbReference>
<comment type="catalytic activity">
    <reaction evidence="7">
        <text>[protein-PII]-L-tyrosine + UTP = [protein-PII]-uridylyl-L-tyrosine + diphosphate</text>
        <dbReference type="Rhea" id="RHEA:13673"/>
        <dbReference type="Rhea" id="RHEA-COMP:12147"/>
        <dbReference type="Rhea" id="RHEA-COMP:12148"/>
        <dbReference type="ChEBI" id="CHEBI:33019"/>
        <dbReference type="ChEBI" id="CHEBI:46398"/>
        <dbReference type="ChEBI" id="CHEBI:46858"/>
        <dbReference type="ChEBI" id="CHEBI:90602"/>
        <dbReference type="EC" id="2.7.7.59"/>
    </reaction>
</comment>
<sequence length="918" mass="102182">MTNSAPSLLVDIHQLRTDLTTAGANLAGARPELRPAVVKIVKHALEQAHARAEEGLIGDGDGTRCAELLSDAEDEIIRSLFDFANNTLYPARGHEERIAVVAVGGYGRGTLAPGSDIDLLFVLPTRQTERVQNIVEFILYCLWDTRQKVGHATRSIEECIRLARSDNTILTAILEARYICGDETLFAALVNDFRREIVSKGARDFIADKLGERDLRHLKVGESRYLVEPDVKDGKGGLRDLNTLFWIAKYIYATNSTDELAEKGAFSQQELATFKKCERFLWAVRCHLHFLSRRGNDRLSFDRQSDIAERLGYKAHGGLKHVERFMKHYFLVAKDVGDLTRILCASLEAQQVKEAPGLGRVLGRLISKTSGTLRDAPDFRVEGGRVLPSSPDIFMTNPINMIRLFAVAGRHGAEIHPDALKLVRKSLGLLRGILDDPEANAIFLELLTASADPDVVLRMMNEAGVLGRFIPEFGRIVAMMQFNMYHHYTVDEHLIRAVGHLSAIERGRLSEDHPLSTAIFPTITSRRLLYVAVFLHDIAKGRKEDHSIAGERIALDLCPRLGLSPSETETVAWLIRHHLLMSETAQMRDLNDFKTILDFCSVVQSVERLKLLIILTVADIRAVGPGVWNGWKGQLLRTLYTEAEPVLTGGHTAVSRRERVASAQAAFFARMPGWSDELKANYAARHYDAYWLGSSTDKQVKHAELISGAAPKSVVTSFETDAFTAITELSIYTPDHPRLLALITGACAAAGANIAGAQIFTTTDGMALDTILIQREFTEEEDERRRAERIAELVRKALRGELWLKEAVARAYKPQQRIRAFTVEPRVIIDNQSSNRFTVIEINGLDRIGLLYDLTEALYKLNLNIASAHVTTFGEKAVDVFYVTDLTGAKIESSTRHKQIENALGSILKPAHVVPIKV</sequence>
<name>A0A2W2BMJ8_9HYPH</name>
<dbReference type="NCBIfam" id="TIGR01693">
    <property type="entry name" value="UTase_glnD"/>
    <property type="match status" value="1"/>
</dbReference>
<dbReference type="Gene3D" id="3.30.460.10">
    <property type="entry name" value="Beta Polymerase, domain 2"/>
    <property type="match status" value="1"/>
</dbReference>
<feature type="domain" description="HD" evidence="9">
    <location>
        <begin position="490"/>
        <end position="612"/>
    </location>
</feature>
<feature type="domain" description="ACT" evidence="8">
    <location>
        <begin position="839"/>
        <end position="915"/>
    </location>
</feature>
<dbReference type="InterPro" id="IPR043519">
    <property type="entry name" value="NT_sf"/>
</dbReference>
<comment type="caution">
    <text evidence="10">The sequence shown here is derived from an EMBL/GenBank/DDBJ whole genome shotgun (WGS) entry which is preliminary data.</text>
</comment>
<dbReference type="EC" id="2.7.7.59" evidence="7"/>